<evidence type="ECO:0000313" key="4">
    <source>
        <dbReference type="Proteomes" id="UP000238701"/>
    </source>
</evidence>
<keyword evidence="1" id="KW-1133">Transmembrane helix</keyword>
<feature type="domain" description="EamA" evidence="2">
    <location>
        <begin position="187"/>
        <end position="321"/>
    </location>
</feature>
<feature type="transmembrane region" description="Helical" evidence="1">
    <location>
        <begin position="155"/>
        <end position="173"/>
    </location>
</feature>
<dbReference type="Gene3D" id="1.10.3730.20">
    <property type="match status" value="1"/>
</dbReference>
<keyword evidence="1" id="KW-0472">Membrane</keyword>
<name>A0A2U3KM92_9BACT</name>
<evidence type="ECO:0000259" key="2">
    <source>
        <dbReference type="Pfam" id="PF00892"/>
    </source>
</evidence>
<dbReference type="Proteomes" id="UP000238701">
    <property type="component" value="Unassembled WGS sequence"/>
</dbReference>
<feature type="transmembrane region" description="Helical" evidence="1">
    <location>
        <begin position="38"/>
        <end position="55"/>
    </location>
</feature>
<dbReference type="EMBL" id="OMOD01000125">
    <property type="protein sequence ID" value="SPF40687.1"/>
    <property type="molecule type" value="Genomic_DNA"/>
</dbReference>
<evidence type="ECO:0000256" key="1">
    <source>
        <dbReference type="SAM" id="Phobius"/>
    </source>
</evidence>
<proteinExistence type="predicted"/>
<gene>
    <name evidence="3" type="ORF">SBA1_320017</name>
</gene>
<dbReference type="AlphaFoldDB" id="A0A2U3KM92"/>
<feature type="transmembrane region" description="Helical" evidence="1">
    <location>
        <begin position="250"/>
        <end position="270"/>
    </location>
</feature>
<reference evidence="4" key="1">
    <citation type="submission" date="2018-02" db="EMBL/GenBank/DDBJ databases">
        <authorList>
            <person name="Hausmann B."/>
        </authorList>
    </citation>
    <scope>NUCLEOTIDE SEQUENCE [LARGE SCALE GENOMIC DNA]</scope>
    <source>
        <strain evidence="4">Peat soil MAG SbA1</strain>
    </source>
</reference>
<feature type="transmembrane region" description="Helical" evidence="1">
    <location>
        <begin position="305"/>
        <end position="322"/>
    </location>
</feature>
<feature type="transmembrane region" description="Helical" evidence="1">
    <location>
        <begin position="70"/>
        <end position="89"/>
    </location>
</feature>
<feature type="transmembrane region" description="Helical" evidence="1">
    <location>
        <begin position="185"/>
        <end position="205"/>
    </location>
</feature>
<feature type="domain" description="EamA" evidence="2">
    <location>
        <begin position="38"/>
        <end position="173"/>
    </location>
</feature>
<dbReference type="SUPFAM" id="SSF103481">
    <property type="entry name" value="Multidrug resistance efflux transporter EmrE"/>
    <property type="match status" value="2"/>
</dbReference>
<feature type="transmembrane region" description="Helical" evidence="1">
    <location>
        <begin position="217"/>
        <end position="238"/>
    </location>
</feature>
<keyword evidence="1" id="KW-0812">Transmembrane</keyword>
<dbReference type="InterPro" id="IPR037185">
    <property type="entry name" value="EmrE-like"/>
</dbReference>
<feature type="transmembrane region" description="Helical" evidence="1">
    <location>
        <begin position="101"/>
        <end position="123"/>
    </location>
</feature>
<dbReference type="GO" id="GO:0016020">
    <property type="term" value="C:membrane"/>
    <property type="evidence" value="ECO:0007669"/>
    <property type="project" value="InterPro"/>
</dbReference>
<accession>A0A2U3KM92</accession>
<feature type="transmembrane region" description="Helical" evidence="1">
    <location>
        <begin position="277"/>
        <end position="299"/>
    </location>
</feature>
<feature type="transmembrane region" description="Helical" evidence="1">
    <location>
        <begin position="129"/>
        <end position="150"/>
    </location>
</feature>
<dbReference type="InterPro" id="IPR000620">
    <property type="entry name" value="EamA_dom"/>
</dbReference>
<evidence type="ECO:0000313" key="3">
    <source>
        <dbReference type="EMBL" id="SPF40687.1"/>
    </source>
</evidence>
<sequence>MVATRVGVEVEPLNRDSCHGAVLTLQAAKVVQMKIPKWLVPAILVPTFWGLWGGLTEIPEKWISPPFPPTLGYAVWSLTMIPFAAIALKKIHWKLETGRRAVLYGCAVGSSGALGQLMLFWVLTQGPAYIIFPIICLSPVVTILLSATLLRERTYALAATGIGLSIPAIFLLSLQEPVNSPVHGYAWLVWTISIFVMWGIQAYFMKSSANCISPEGLFFYMTVTGIALAPVALLMTNFAAPINWSLSGPFLTAGIQAFNAAGALLFVYAIRYGKAIIVVPMVNGLFPLVTIVLSLLLYHSLPSRYNLAGMVLALVAIILMAFDEVRHAAPSP</sequence>
<dbReference type="Pfam" id="PF00892">
    <property type="entry name" value="EamA"/>
    <property type="match status" value="2"/>
</dbReference>
<organism evidence="3 4">
    <name type="scientific">Candidatus Sulfotelmatobacter kueseliae</name>
    <dbReference type="NCBI Taxonomy" id="2042962"/>
    <lineage>
        <taxon>Bacteria</taxon>
        <taxon>Pseudomonadati</taxon>
        <taxon>Acidobacteriota</taxon>
        <taxon>Terriglobia</taxon>
        <taxon>Terriglobales</taxon>
        <taxon>Candidatus Korobacteraceae</taxon>
        <taxon>Candidatus Sulfotelmatobacter</taxon>
    </lineage>
</organism>
<protein>
    <recommendedName>
        <fullName evidence="2">EamA domain-containing protein</fullName>
    </recommendedName>
</protein>